<organism evidence="11 12">
    <name type="scientific">Pseudonocardia halophobica</name>
    <dbReference type="NCBI Taxonomy" id="29401"/>
    <lineage>
        <taxon>Bacteria</taxon>
        <taxon>Bacillati</taxon>
        <taxon>Actinomycetota</taxon>
        <taxon>Actinomycetes</taxon>
        <taxon>Pseudonocardiales</taxon>
        <taxon>Pseudonocardiaceae</taxon>
        <taxon>Pseudonocardia</taxon>
    </lineage>
</organism>
<evidence type="ECO:0000256" key="2">
    <source>
        <dbReference type="ARBA" id="ARBA00009496"/>
    </source>
</evidence>
<dbReference type="RefSeq" id="WP_037041332.1">
    <property type="nucleotide sequence ID" value="NZ_BAAAUZ010000055.1"/>
</dbReference>
<keyword evidence="7" id="KW-0235">DNA replication</keyword>
<reference evidence="11" key="2">
    <citation type="submission" date="2023-01" db="EMBL/GenBank/DDBJ databases">
        <authorList>
            <person name="Sun Q."/>
            <person name="Evtushenko L."/>
        </authorList>
    </citation>
    <scope>NUCLEOTIDE SEQUENCE</scope>
    <source>
        <strain evidence="11">VKM Ac-1069</strain>
    </source>
</reference>
<dbReference type="Pfam" id="PF17657">
    <property type="entry name" value="DNA_pol3_finger"/>
    <property type="match status" value="1"/>
</dbReference>
<name>A0A9W6L976_9PSEU</name>
<dbReference type="InterPro" id="IPR029460">
    <property type="entry name" value="DNAPol_HHH"/>
</dbReference>
<reference evidence="11" key="1">
    <citation type="journal article" date="2014" name="Int. J. Syst. Evol. Microbiol.">
        <title>Complete genome sequence of Corynebacterium casei LMG S-19264T (=DSM 44701T), isolated from a smear-ripened cheese.</title>
        <authorList>
            <consortium name="US DOE Joint Genome Institute (JGI-PGF)"/>
            <person name="Walter F."/>
            <person name="Albersmeier A."/>
            <person name="Kalinowski J."/>
            <person name="Ruckert C."/>
        </authorList>
    </citation>
    <scope>NUCLEOTIDE SEQUENCE</scope>
    <source>
        <strain evidence="11">VKM Ac-1069</strain>
    </source>
</reference>
<dbReference type="Pfam" id="PF07733">
    <property type="entry name" value="DNA_pol3_alpha"/>
    <property type="match status" value="1"/>
</dbReference>
<evidence type="ECO:0000256" key="4">
    <source>
        <dbReference type="ARBA" id="ARBA00019114"/>
    </source>
</evidence>
<dbReference type="CDD" id="cd12113">
    <property type="entry name" value="PHP_PolIIIA_DnaE3"/>
    <property type="match status" value="1"/>
</dbReference>
<comment type="catalytic activity">
    <reaction evidence="9">
        <text>DNA(n) + a 2'-deoxyribonucleoside 5'-triphosphate = DNA(n+1) + diphosphate</text>
        <dbReference type="Rhea" id="RHEA:22508"/>
        <dbReference type="Rhea" id="RHEA-COMP:17339"/>
        <dbReference type="Rhea" id="RHEA-COMP:17340"/>
        <dbReference type="ChEBI" id="CHEBI:33019"/>
        <dbReference type="ChEBI" id="CHEBI:61560"/>
        <dbReference type="ChEBI" id="CHEBI:173112"/>
        <dbReference type="EC" id="2.7.7.7"/>
    </reaction>
</comment>
<accession>A0A9W6L976</accession>
<dbReference type="NCBIfam" id="TIGR00594">
    <property type="entry name" value="polc"/>
    <property type="match status" value="1"/>
</dbReference>
<evidence type="ECO:0000256" key="5">
    <source>
        <dbReference type="ARBA" id="ARBA00022679"/>
    </source>
</evidence>
<keyword evidence="8 11" id="KW-0239">DNA-directed DNA polymerase</keyword>
<dbReference type="InterPro" id="IPR016195">
    <property type="entry name" value="Pol/histidinol_Pase-like"/>
</dbReference>
<dbReference type="GO" id="GO:0005737">
    <property type="term" value="C:cytoplasm"/>
    <property type="evidence" value="ECO:0007669"/>
    <property type="project" value="UniProtKB-SubCell"/>
</dbReference>
<gene>
    <name evidence="11" type="primary">dnaE1</name>
    <name evidence="11" type="ORF">GCM10017577_53120</name>
</gene>
<dbReference type="GO" id="GO:0003887">
    <property type="term" value="F:DNA-directed DNA polymerase activity"/>
    <property type="evidence" value="ECO:0007669"/>
    <property type="project" value="UniProtKB-KW"/>
</dbReference>
<evidence type="ECO:0000256" key="7">
    <source>
        <dbReference type="ARBA" id="ARBA00022705"/>
    </source>
</evidence>
<comment type="subcellular location">
    <subcellularLocation>
        <location evidence="1">Cytoplasm</location>
    </subcellularLocation>
</comment>
<dbReference type="PANTHER" id="PTHR32294:SF0">
    <property type="entry name" value="DNA POLYMERASE III SUBUNIT ALPHA"/>
    <property type="match status" value="1"/>
</dbReference>
<dbReference type="Pfam" id="PF02811">
    <property type="entry name" value="PHP"/>
    <property type="match status" value="1"/>
</dbReference>
<dbReference type="GO" id="GO:0003676">
    <property type="term" value="F:nucleic acid binding"/>
    <property type="evidence" value="ECO:0007669"/>
    <property type="project" value="InterPro"/>
</dbReference>
<dbReference type="InterPro" id="IPR040982">
    <property type="entry name" value="DNA_pol3_finger"/>
</dbReference>
<feature type="domain" description="Polymerase/histidinol phosphatase N-terminal" evidence="10">
    <location>
        <begin position="13"/>
        <end position="80"/>
    </location>
</feature>
<dbReference type="AlphaFoldDB" id="A0A9W6L976"/>
<dbReference type="PANTHER" id="PTHR32294">
    <property type="entry name" value="DNA POLYMERASE III SUBUNIT ALPHA"/>
    <property type="match status" value="1"/>
</dbReference>
<keyword evidence="6" id="KW-0548">Nucleotidyltransferase</keyword>
<evidence type="ECO:0000259" key="10">
    <source>
        <dbReference type="SMART" id="SM00481"/>
    </source>
</evidence>
<evidence type="ECO:0000256" key="9">
    <source>
        <dbReference type="ARBA" id="ARBA00049244"/>
    </source>
</evidence>
<dbReference type="InterPro" id="IPR011708">
    <property type="entry name" value="DNA_pol3_alpha_NTPase_dom"/>
</dbReference>
<dbReference type="Gene3D" id="1.10.150.870">
    <property type="match status" value="1"/>
</dbReference>
<dbReference type="Gene3D" id="1.10.10.1600">
    <property type="entry name" value="Bacterial DNA polymerase III alpha subunit, thumb domain"/>
    <property type="match status" value="1"/>
</dbReference>
<dbReference type="CDD" id="cd04485">
    <property type="entry name" value="DnaE_OBF"/>
    <property type="match status" value="1"/>
</dbReference>
<proteinExistence type="inferred from homology"/>
<dbReference type="InterPro" id="IPR004013">
    <property type="entry name" value="PHP_dom"/>
</dbReference>
<evidence type="ECO:0000256" key="1">
    <source>
        <dbReference type="ARBA" id="ARBA00004496"/>
    </source>
</evidence>
<evidence type="ECO:0000313" key="12">
    <source>
        <dbReference type="Proteomes" id="UP001143463"/>
    </source>
</evidence>
<dbReference type="NCBIfam" id="NF005298">
    <property type="entry name" value="PRK06826.1"/>
    <property type="match status" value="1"/>
</dbReference>
<dbReference type="InterPro" id="IPR004805">
    <property type="entry name" value="DnaE2/DnaE/PolC"/>
</dbReference>
<dbReference type="SUPFAM" id="SSF89550">
    <property type="entry name" value="PHP domain-like"/>
    <property type="match status" value="1"/>
</dbReference>
<sequence>MAPASGNSRDSFVHLHTHTEFSMLDGAARLDDLFKEAARMEMPALAMTDHGNVYGAYEFWKKANAAGVKPIIGMEGYLSPGSRHERKRATLGGQTVSDDNPGEMYTHMTLLAENTEGMHNLFRLSSLASLEGYYYKPRMDRELLETYGKGIIATTGCPSGEVARLLQQDRFDDACQAASDYRDIFGKDNFFCELMDHGIEIEKRVQEDLFALKKKLDLPGVATNDLHYTYPDDTKPHEVLLCVQTGKTLADPNRFKFDAQDFYLKSAAEMRAQWDPIHPEACDNTLAIAERVDVSFASQDLMPRAPVPEGETEESWLIKEVERGLHKRFPNGVTEQYRRQAEYELGVIIQMGFPGYFLVTADLIQYAKSVGIRCGPGRGSAAGSLIAYALEITDLDPIRHKLIFERFLNPERISMPDIDMDFDERRRGEMIRYTTEKYGEDRIAQIITYSTIKAKAAIKDSARVLFGQPGYSVADRISKAMPPAVMGKDIPLSGIFDPSHKRYSEATEVRALYEADAQVREIVDTARGLEGLKRQWGVHAAGVIMSSKPLIDVIPIQRREADGAIITQFDMGVCETLGLLKMDFLGLRNLTIIDDALENIELNGKPKLEIETVELDDPKTYDLLARGDTLGVFQLDGGPMRDLLRRMAPTEFDDISAVGALYRPGPMGANAHNDYADRKNGRQDVTPIHPELAEPLKDILGETYGLIVYQEQVMAIAQKLAGYSLGKADLLRRAMGKKKKEILDKEYAGFAQGMKDHGYSENAVKTLWDILLPFSDYAFNRAHSAAYGVVSYWTAYLKANYPAEYMAAVLTSVRDDKDKAAVYLAECRRMGIKVLAPDVNESVRNFAPVGDDIRFGLGAIRNVGYNVVDAIVAARKEKGDFTDFSDFLRKVDAVVCNKKVIESLIKAGAFDSLGHSRKGLLLVHADAIDAIMSSKKAASMGQFDLFGSLDGSGDEDSDIGGIFDVKVPEDEWDTKHKLAVEREMLGLYVSGHPLDGVEQALSAKADTPIQSILEGTIGEGAQVTVGGILTNVNRRVNKNGEPWASAQIEDLAGGIEVLFFPRAYQVVGVDVAEDAIVLVKARVNKRDDRVSLIANDLAVPELQAAGEAGLPVKVSLRTELCTPERVAQLKEVLTHHPGTSEVHLALVYGTKITHWKLADTLKVTNTPALMGDLKALLGPGCLG</sequence>
<evidence type="ECO:0000256" key="6">
    <source>
        <dbReference type="ARBA" id="ARBA00022695"/>
    </source>
</evidence>
<dbReference type="InterPro" id="IPR003141">
    <property type="entry name" value="Pol/His_phosphatase_N"/>
</dbReference>
<evidence type="ECO:0000256" key="8">
    <source>
        <dbReference type="ARBA" id="ARBA00022932"/>
    </source>
</evidence>
<dbReference type="NCBIfam" id="NF004226">
    <property type="entry name" value="PRK05673.1"/>
    <property type="match status" value="1"/>
</dbReference>
<dbReference type="SMART" id="SM00481">
    <property type="entry name" value="POLIIIAc"/>
    <property type="match status" value="1"/>
</dbReference>
<keyword evidence="5" id="KW-0808">Transferase</keyword>
<comment type="similarity">
    <text evidence="2">Belongs to the DNA polymerase type-C family. DnaE subfamily.</text>
</comment>
<dbReference type="InterPro" id="IPR041931">
    <property type="entry name" value="DNA_pol3_alpha_thumb_dom"/>
</dbReference>
<comment type="caution">
    <text evidence="11">The sequence shown here is derived from an EMBL/GenBank/DDBJ whole genome shotgun (WGS) entry which is preliminary data.</text>
</comment>
<dbReference type="InterPro" id="IPR004365">
    <property type="entry name" value="NA-bd_OB_tRNA"/>
</dbReference>
<dbReference type="Pfam" id="PF14579">
    <property type="entry name" value="HHH_6"/>
    <property type="match status" value="1"/>
</dbReference>
<dbReference type="GO" id="GO:0008408">
    <property type="term" value="F:3'-5' exonuclease activity"/>
    <property type="evidence" value="ECO:0007669"/>
    <property type="project" value="InterPro"/>
</dbReference>
<dbReference type="Gene3D" id="3.20.20.140">
    <property type="entry name" value="Metal-dependent hydrolases"/>
    <property type="match status" value="1"/>
</dbReference>
<dbReference type="EMBL" id="BSFQ01000029">
    <property type="protein sequence ID" value="GLL14165.1"/>
    <property type="molecule type" value="Genomic_DNA"/>
</dbReference>
<protein>
    <recommendedName>
        <fullName evidence="4">DNA polymerase III subunit alpha</fullName>
        <ecNumber evidence="3">2.7.7.7</ecNumber>
    </recommendedName>
</protein>
<dbReference type="EC" id="2.7.7.7" evidence="3"/>
<evidence type="ECO:0000313" key="11">
    <source>
        <dbReference type="EMBL" id="GLL14165.1"/>
    </source>
</evidence>
<dbReference type="Proteomes" id="UP001143463">
    <property type="component" value="Unassembled WGS sequence"/>
</dbReference>
<dbReference type="GO" id="GO:0006260">
    <property type="term" value="P:DNA replication"/>
    <property type="evidence" value="ECO:0007669"/>
    <property type="project" value="UniProtKB-KW"/>
</dbReference>
<keyword evidence="12" id="KW-1185">Reference proteome</keyword>
<dbReference type="Pfam" id="PF01336">
    <property type="entry name" value="tRNA_anti-codon"/>
    <property type="match status" value="1"/>
</dbReference>
<evidence type="ECO:0000256" key="3">
    <source>
        <dbReference type="ARBA" id="ARBA00012417"/>
    </source>
</evidence>